<dbReference type="EMBL" id="CP096661">
    <property type="protein sequence ID" value="UPV76841.1"/>
    <property type="molecule type" value="Genomic_DNA"/>
</dbReference>
<evidence type="ECO:0000313" key="4">
    <source>
        <dbReference type="Proteomes" id="UP000830729"/>
    </source>
</evidence>
<dbReference type="KEGG" id="halx:M0R89_20450"/>
<dbReference type="InterPro" id="IPR040624">
    <property type="entry name" value="HalOD1"/>
</dbReference>
<feature type="region of interest" description="Disordered" evidence="1">
    <location>
        <begin position="41"/>
        <end position="60"/>
    </location>
</feature>
<protein>
    <recommendedName>
        <fullName evidence="2">Halobacterial output domain-containing protein</fullName>
    </recommendedName>
</protein>
<feature type="domain" description="Halobacterial output" evidence="2">
    <location>
        <begin position="27"/>
        <end position="53"/>
    </location>
</feature>
<dbReference type="AlphaFoldDB" id="A0A8U0I1S6"/>
<evidence type="ECO:0000259" key="2">
    <source>
        <dbReference type="Pfam" id="PF18545"/>
    </source>
</evidence>
<sequence length="60" mass="6645">MNDAPELRRVTTDESTTFHAERDWLSDDELSDTIVAAVASVTGTDPTELSPLTRWPTQTP</sequence>
<dbReference type="Pfam" id="PF18545">
    <property type="entry name" value="HalOD1"/>
    <property type="match status" value="1"/>
</dbReference>
<gene>
    <name evidence="3" type="ORF">M0R89_20450</name>
</gene>
<organism evidence="3 4">
    <name type="scientific">Halorussus limi</name>
    <dbReference type="NCBI Taxonomy" id="2938695"/>
    <lineage>
        <taxon>Archaea</taxon>
        <taxon>Methanobacteriati</taxon>
        <taxon>Methanobacteriota</taxon>
        <taxon>Stenosarchaea group</taxon>
        <taxon>Halobacteria</taxon>
        <taxon>Halobacteriales</taxon>
        <taxon>Haladaptataceae</taxon>
        <taxon>Halorussus</taxon>
    </lineage>
</organism>
<evidence type="ECO:0000313" key="3">
    <source>
        <dbReference type="EMBL" id="UPV76841.1"/>
    </source>
</evidence>
<proteinExistence type="predicted"/>
<geneLocation type="plasmid" evidence="3 4">
    <name>unnamed2</name>
</geneLocation>
<dbReference type="Proteomes" id="UP000830729">
    <property type="component" value="Plasmid unnamed2"/>
</dbReference>
<accession>A0A8U0I1S6</accession>
<keyword evidence="4" id="KW-1185">Reference proteome</keyword>
<evidence type="ECO:0000256" key="1">
    <source>
        <dbReference type="SAM" id="MobiDB-lite"/>
    </source>
</evidence>
<reference evidence="3 4" key="1">
    <citation type="submission" date="2022-04" db="EMBL/GenBank/DDBJ databases">
        <title>Diverse halophilic archaea isolated from saline environments.</title>
        <authorList>
            <person name="Cui H.-L."/>
        </authorList>
    </citation>
    <scope>NUCLEOTIDE SEQUENCE [LARGE SCALE GENOMIC DNA]</scope>
    <source>
        <strain evidence="3 4">XZYJT49</strain>
        <plasmid evidence="3 4">unnamed2</plasmid>
    </source>
</reference>
<name>A0A8U0I1S6_9EURY</name>
<keyword evidence="3" id="KW-0614">Plasmid</keyword>